<dbReference type="Proteomes" id="UP000614460">
    <property type="component" value="Unassembled WGS sequence"/>
</dbReference>
<feature type="region of interest" description="Disordered" evidence="1">
    <location>
        <begin position="183"/>
        <end position="219"/>
    </location>
</feature>
<dbReference type="PANTHER" id="PTHR33446:SF2">
    <property type="entry name" value="PROTEIN TONB"/>
    <property type="match status" value="1"/>
</dbReference>
<keyword evidence="5" id="KW-1185">Reference proteome</keyword>
<evidence type="ECO:0000256" key="1">
    <source>
        <dbReference type="SAM" id="MobiDB-lite"/>
    </source>
</evidence>
<proteinExistence type="predicted"/>
<dbReference type="GO" id="GO:0055085">
    <property type="term" value="P:transmembrane transport"/>
    <property type="evidence" value="ECO:0007669"/>
    <property type="project" value="InterPro"/>
</dbReference>
<feature type="transmembrane region" description="Helical" evidence="2">
    <location>
        <begin position="6"/>
        <end position="21"/>
    </location>
</feature>
<feature type="domain" description="TonB C-terminal" evidence="3">
    <location>
        <begin position="244"/>
        <end position="336"/>
    </location>
</feature>
<feature type="compositionally biased region" description="Low complexity" evidence="1">
    <location>
        <begin position="196"/>
        <end position="207"/>
    </location>
</feature>
<feature type="transmembrane region" description="Helical" evidence="2">
    <location>
        <begin position="156"/>
        <end position="173"/>
    </location>
</feature>
<sequence length="336" mass="38430">MEVIYWLGVGVTLAWFGFRLFKITSRKYAKQEQGNYSFLGKIHLDVKREDSSLIQAHEEIHVKQRHSFDLIFIELFRAFNWFNPVFIWIRDELKFQHECIVDAHFDDNKVAYAELLLAYAMNVHPSRLSHEFSNKSLLKERIKMIFKHRSNSKNKVFYLSILPLAMLLVGLIVNCKSPEKEKAASDNMVSESTSPQDSADANQAASAENDKQISKEDIPDPVVTYPDNIVYDFDKIEVYPAYPGGIEKFRREVAENLVYPKEALDAEVVGKIELSFVIDKQGNLTDIQVVKDLGYGTGEAAIKSLKSTKKWSAGIINGKTVNARYTLPIQMDLRNQ</sequence>
<evidence type="ECO:0000256" key="2">
    <source>
        <dbReference type="SAM" id="Phobius"/>
    </source>
</evidence>
<protein>
    <recommendedName>
        <fullName evidence="3">TonB C-terminal domain-containing protein</fullName>
    </recommendedName>
</protein>
<dbReference type="PROSITE" id="PS52015">
    <property type="entry name" value="TONB_CTD"/>
    <property type="match status" value="1"/>
</dbReference>
<dbReference type="AlphaFoldDB" id="A0A8H9FXM4"/>
<evidence type="ECO:0000313" key="4">
    <source>
        <dbReference type="EMBL" id="GGE07461.1"/>
    </source>
</evidence>
<dbReference type="SUPFAM" id="SSF74653">
    <property type="entry name" value="TolA/TonB C-terminal domain"/>
    <property type="match status" value="1"/>
</dbReference>
<dbReference type="GO" id="GO:0031992">
    <property type="term" value="F:energy transducer activity"/>
    <property type="evidence" value="ECO:0007669"/>
    <property type="project" value="TreeGrafter"/>
</dbReference>
<feature type="compositionally biased region" description="Basic and acidic residues" evidence="1">
    <location>
        <begin position="208"/>
        <end position="218"/>
    </location>
</feature>
<evidence type="ECO:0000313" key="5">
    <source>
        <dbReference type="Proteomes" id="UP000614460"/>
    </source>
</evidence>
<dbReference type="GO" id="GO:0098797">
    <property type="term" value="C:plasma membrane protein complex"/>
    <property type="evidence" value="ECO:0007669"/>
    <property type="project" value="TreeGrafter"/>
</dbReference>
<dbReference type="EMBL" id="BMKM01000001">
    <property type="protein sequence ID" value="GGE07461.1"/>
    <property type="molecule type" value="Genomic_DNA"/>
</dbReference>
<reference evidence="4" key="2">
    <citation type="submission" date="2020-09" db="EMBL/GenBank/DDBJ databases">
        <authorList>
            <person name="Sun Q."/>
            <person name="Zhou Y."/>
        </authorList>
    </citation>
    <scope>NUCLEOTIDE SEQUENCE</scope>
    <source>
        <strain evidence="4">CGMCC 1.15966</strain>
    </source>
</reference>
<gene>
    <name evidence="4" type="ORF">GCM10011516_01450</name>
</gene>
<dbReference type="PANTHER" id="PTHR33446">
    <property type="entry name" value="PROTEIN TONB-RELATED"/>
    <property type="match status" value="1"/>
</dbReference>
<accession>A0A8H9FXM4</accession>
<comment type="caution">
    <text evidence="4">The sequence shown here is derived from an EMBL/GenBank/DDBJ whole genome shotgun (WGS) entry which is preliminary data.</text>
</comment>
<name>A0A8H9FXM4_9SPHI</name>
<keyword evidence="2" id="KW-1133">Transmembrane helix</keyword>
<dbReference type="InterPro" id="IPR051045">
    <property type="entry name" value="TonB-dependent_transducer"/>
</dbReference>
<evidence type="ECO:0000259" key="3">
    <source>
        <dbReference type="PROSITE" id="PS52015"/>
    </source>
</evidence>
<keyword evidence="2" id="KW-0472">Membrane</keyword>
<reference evidence="4" key="1">
    <citation type="journal article" date="2014" name="Int. J. Syst. Evol. Microbiol.">
        <title>Complete genome sequence of Corynebacterium casei LMG S-19264T (=DSM 44701T), isolated from a smear-ripened cheese.</title>
        <authorList>
            <consortium name="US DOE Joint Genome Institute (JGI-PGF)"/>
            <person name="Walter F."/>
            <person name="Albersmeier A."/>
            <person name="Kalinowski J."/>
            <person name="Ruckert C."/>
        </authorList>
    </citation>
    <scope>NUCLEOTIDE SEQUENCE</scope>
    <source>
        <strain evidence="4">CGMCC 1.15966</strain>
    </source>
</reference>
<organism evidence="4 5">
    <name type="scientific">Sphingobacterium cellulitidis</name>
    <dbReference type="NCBI Taxonomy" id="1768011"/>
    <lineage>
        <taxon>Bacteria</taxon>
        <taxon>Pseudomonadati</taxon>
        <taxon>Bacteroidota</taxon>
        <taxon>Sphingobacteriia</taxon>
        <taxon>Sphingobacteriales</taxon>
        <taxon>Sphingobacteriaceae</taxon>
        <taxon>Sphingobacterium</taxon>
    </lineage>
</organism>
<dbReference type="Gene3D" id="3.30.1150.10">
    <property type="match status" value="1"/>
</dbReference>
<dbReference type="Pfam" id="PF03544">
    <property type="entry name" value="TonB_C"/>
    <property type="match status" value="1"/>
</dbReference>
<dbReference type="InterPro" id="IPR037682">
    <property type="entry name" value="TonB_C"/>
</dbReference>
<keyword evidence="2" id="KW-0812">Transmembrane</keyword>